<gene>
    <name evidence="2" type="ORF">MRATA1EN1_LOCUS7713</name>
</gene>
<evidence type="ECO:0000313" key="2">
    <source>
        <dbReference type="EMBL" id="CAI9158751.1"/>
    </source>
</evidence>
<dbReference type="Proteomes" id="UP001176941">
    <property type="component" value="Chromosome 18"/>
</dbReference>
<sequence length="216" mass="22704">MCRGGPSSREGNSVAALESVAHGLAWDFLRMKRVWAQACGVRKATSLVVLVNCSRGQEVNMQASPGTLTRQRCWQGRGWPGSPDPALAPGWPGTLRAVKELWENTAGCGGLAGSSQGVGGHPSFPPSSTPRPTLLHDLTSPWVSVWMDGAESWDALAPRTLSPASWGLGDWPLPGGAGSSPCPGRHACSRSSLHADVGSGVEELRSRKQGARQFSA</sequence>
<feature type="region of interest" description="Disordered" evidence="1">
    <location>
        <begin position="112"/>
        <end position="132"/>
    </location>
</feature>
<dbReference type="EMBL" id="OX459954">
    <property type="protein sequence ID" value="CAI9158751.1"/>
    <property type="molecule type" value="Genomic_DNA"/>
</dbReference>
<reference evidence="2" key="1">
    <citation type="submission" date="2023-04" db="EMBL/GenBank/DDBJ databases">
        <authorList>
            <consortium name="ELIXIR-Norway"/>
        </authorList>
    </citation>
    <scope>NUCLEOTIDE SEQUENCE [LARGE SCALE GENOMIC DNA]</scope>
</reference>
<proteinExistence type="predicted"/>
<accession>A0ABN8YDY3</accession>
<evidence type="ECO:0000256" key="1">
    <source>
        <dbReference type="SAM" id="MobiDB-lite"/>
    </source>
</evidence>
<evidence type="ECO:0000313" key="3">
    <source>
        <dbReference type="Proteomes" id="UP001176941"/>
    </source>
</evidence>
<organism evidence="2 3">
    <name type="scientific">Rangifer tarandus platyrhynchus</name>
    <name type="common">Svalbard reindeer</name>
    <dbReference type="NCBI Taxonomy" id="3082113"/>
    <lineage>
        <taxon>Eukaryota</taxon>
        <taxon>Metazoa</taxon>
        <taxon>Chordata</taxon>
        <taxon>Craniata</taxon>
        <taxon>Vertebrata</taxon>
        <taxon>Euteleostomi</taxon>
        <taxon>Mammalia</taxon>
        <taxon>Eutheria</taxon>
        <taxon>Laurasiatheria</taxon>
        <taxon>Artiodactyla</taxon>
        <taxon>Ruminantia</taxon>
        <taxon>Pecora</taxon>
        <taxon>Cervidae</taxon>
        <taxon>Odocoileinae</taxon>
        <taxon>Rangifer</taxon>
    </lineage>
</organism>
<keyword evidence="3" id="KW-1185">Reference proteome</keyword>
<protein>
    <submittedName>
        <fullName evidence="2">Uncharacterized protein</fullName>
    </submittedName>
</protein>
<feature type="region of interest" description="Disordered" evidence="1">
    <location>
        <begin position="175"/>
        <end position="216"/>
    </location>
</feature>
<name>A0ABN8YDY3_RANTA</name>